<feature type="region of interest" description="Disordered" evidence="1">
    <location>
        <begin position="179"/>
        <end position="198"/>
    </location>
</feature>
<feature type="region of interest" description="Disordered" evidence="1">
    <location>
        <begin position="57"/>
        <end position="82"/>
    </location>
</feature>
<proteinExistence type="predicted"/>
<feature type="compositionally biased region" description="Basic and acidic residues" evidence="1">
    <location>
        <begin position="281"/>
        <end position="316"/>
    </location>
</feature>
<feature type="region of interest" description="Disordered" evidence="1">
    <location>
        <begin position="212"/>
        <end position="267"/>
    </location>
</feature>
<reference evidence="2 3" key="1">
    <citation type="submission" date="2018-08" db="EMBL/GenBank/DDBJ databases">
        <title>Aphanomyces genome sequencing and annotation.</title>
        <authorList>
            <person name="Minardi D."/>
            <person name="Oidtmann B."/>
            <person name="Van Der Giezen M."/>
            <person name="Studholme D.J."/>
        </authorList>
    </citation>
    <scope>NUCLEOTIDE SEQUENCE [LARGE SCALE GENOMIC DNA]</scope>
    <source>
        <strain evidence="2 3">Kv</strain>
    </source>
</reference>
<gene>
    <name evidence="2" type="ORF">DYB36_009771</name>
</gene>
<accession>A0A397BFK5</accession>
<dbReference type="AlphaFoldDB" id="A0A397BFK5"/>
<dbReference type="Proteomes" id="UP000265427">
    <property type="component" value="Unassembled WGS sequence"/>
</dbReference>
<evidence type="ECO:0000256" key="1">
    <source>
        <dbReference type="SAM" id="MobiDB-lite"/>
    </source>
</evidence>
<feature type="region of interest" description="Disordered" evidence="1">
    <location>
        <begin position="281"/>
        <end position="320"/>
    </location>
</feature>
<evidence type="ECO:0000313" key="3">
    <source>
        <dbReference type="Proteomes" id="UP000265427"/>
    </source>
</evidence>
<feature type="compositionally biased region" description="Basic and acidic residues" evidence="1">
    <location>
        <begin position="235"/>
        <end position="258"/>
    </location>
</feature>
<dbReference type="EMBL" id="QUSZ01003899">
    <property type="protein sequence ID" value="RHY16707.1"/>
    <property type="molecule type" value="Genomic_DNA"/>
</dbReference>
<dbReference type="VEuPathDB" id="FungiDB:H257_14676"/>
<name>A0A397BFK5_APHAT</name>
<feature type="compositionally biased region" description="Low complexity" evidence="1">
    <location>
        <begin position="180"/>
        <end position="196"/>
    </location>
</feature>
<sequence length="339" mass="37537">MRTTVTPCILGINILRRFGALVDTTNSLLRFWNTNQTIPFLTDEAGSPHLCATLHLRRDTSPGSDEPPDPCRPGPTDDLSPSVAPLLTTSGLRLKARTRFMVRCRVDATIQDGCPVLIERHPTVDNVHVARSLNVLRDGCVWAQVQNPGDCVLAIPSGTLIGLVSMLPPMYASELDVTLASPSGQSGSPSTGTASGVAEEVTEKTILLGDLATQVDEANNEEMRRASTEDSTAARSEEAGALVRDEAMKSQAKRKAEDGDGGSNAELDLRKFMFARELEERKKDREREVEERQRDFEERKMDRQREVNERQKDREVQMQQMQVMQSAMTTVLDALVKKF</sequence>
<protein>
    <submittedName>
        <fullName evidence="2">Uncharacterized protein</fullName>
    </submittedName>
</protein>
<organism evidence="2 3">
    <name type="scientific">Aphanomyces astaci</name>
    <name type="common">Crayfish plague agent</name>
    <dbReference type="NCBI Taxonomy" id="112090"/>
    <lineage>
        <taxon>Eukaryota</taxon>
        <taxon>Sar</taxon>
        <taxon>Stramenopiles</taxon>
        <taxon>Oomycota</taxon>
        <taxon>Saprolegniomycetes</taxon>
        <taxon>Saprolegniales</taxon>
        <taxon>Verrucalvaceae</taxon>
        <taxon>Aphanomyces</taxon>
    </lineage>
</organism>
<evidence type="ECO:0000313" key="2">
    <source>
        <dbReference type="EMBL" id="RHY16707.1"/>
    </source>
</evidence>
<comment type="caution">
    <text evidence="2">The sequence shown here is derived from an EMBL/GenBank/DDBJ whole genome shotgun (WGS) entry which is preliminary data.</text>
</comment>